<organism evidence="1 2">
    <name type="scientific">Candidatus Liberibacter europaeus</name>
    <dbReference type="NCBI Taxonomy" id="744859"/>
    <lineage>
        <taxon>Bacteria</taxon>
        <taxon>Pseudomonadati</taxon>
        <taxon>Pseudomonadota</taxon>
        <taxon>Alphaproteobacteria</taxon>
        <taxon>Hyphomicrobiales</taxon>
        <taxon>Rhizobiaceae</taxon>
        <taxon>Liberibacter</taxon>
    </lineage>
</organism>
<reference evidence="2" key="1">
    <citation type="submission" date="2018-02" db="EMBL/GenBank/DDBJ databases">
        <title>Genome sequence of Candidatus Liberibacter europaeus.</title>
        <authorList>
            <person name="Frampton R.A."/>
            <person name="Thompson S.M."/>
            <person name="David C."/>
            <person name="Addison S.M."/>
            <person name="Smith G.R."/>
        </authorList>
    </citation>
    <scope>NUCLEOTIDE SEQUENCE [LARGE SCALE GENOMIC DNA]</scope>
</reference>
<dbReference type="GO" id="GO:0032298">
    <property type="term" value="P:positive regulation of DNA-templated DNA replication initiation"/>
    <property type="evidence" value="ECO:0007669"/>
    <property type="project" value="TreeGrafter"/>
</dbReference>
<dbReference type="Gene3D" id="3.40.50.10110">
    <property type="entry name" value="DNA polymerase III subunit chi"/>
    <property type="match status" value="1"/>
</dbReference>
<evidence type="ECO:0000313" key="1">
    <source>
        <dbReference type="EMBL" id="PTL86565.1"/>
    </source>
</evidence>
<protein>
    <submittedName>
        <fullName evidence="1">DNA polymerase III subunit chi</fullName>
    </submittedName>
</protein>
<comment type="caution">
    <text evidence="1">The sequence shown here is derived from an EMBL/GenBank/DDBJ whole genome shotgun (WGS) entry which is preliminary data.</text>
</comment>
<dbReference type="EMBL" id="PSQJ01000002">
    <property type="protein sequence ID" value="PTL86565.1"/>
    <property type="molecule type" value="Genomic_DNA"/>
</dbReference>
<dbReference type="GO" id="GO:0003677">
    <property type="term" value="F:DNA binding"/>
    <property type="evidence" value="ECO:0007669"/>
    <property type="project" value="InterPro"/>
</dbReference>
<dbReference type="Proteomes" id="UP000240811">
    <property type="component" value="Unassembled WGS sequence"/>
</dbReference>
<dbReference type="InterPro" id="IPR007459">
    <property type="entry name" value="DNA_pol3_chi"/>
</dbReference>
<dbReference type="InterPro" id="IPR036768">
    <property type="entry name" value="PolIII_chi_sf"/>
</dbReference>
<dbReference type="AlphaFoldDB" id="A0A2T4VXR0"/>
<proteinExistence type="predicted"/>
<dbReference type="SUPFAM" id="SSF102400">
    <property type="entry name" value="DNA polymerase III chi subunit"/>
    <property type="match status" value="1"/>
</dbReference>
<dbReference type="GO" id="GO:0006260">
    <property type="term" value="P:DNA replication"/>
    <property type="evidence" value="ECO:0007669"/>
    <property type="project" value="InterPro"/>
</dbReference>
<accession>A0A2T4VXR0</accession>
<dbReference type="PANTHER" id="PTHR38767:SF1">
    <property type="entry name" value="DNA POLYMERASE III SUBUNIT CHI"/>
    <property type="match status" value="1"/>
</dbReference>
<dbReference type="Pfam" id="PF04364">
    <property type="entry name" value="DNA_pol3_chi"/>
    <property type="match status" value="1"/>
</dbReference>
<dbReference type="PANTHER" id="PTHR38767">
    <property type="entry name" value="DNA POLYMERASE III SUBUNIT CHI"/>
    <property type="match status" value="1"/>
</dbReference>
<evidence type="ECO:0000313" key="2">
    <source>
        <dbReference type="Proteomes" id="UP000240811"/>
    </source>
</evidence>
<gene>
    <name evidence="1" type="ORF">C4617_01725</name>
</gene>
<sequence>MTEFIFYRISDDWRIHLPLLLERIYRDDKIVSIQCGSESMRDSLNEYLWTWKEDSFLPHGTDVGEEGMLASFQPILLTVNSDNANASTVRFFIDKALMDMDDIGNYQKLVFIVDKNDQESREWASTNWRHLKDGGYKLIFHHNDSGRWKTLTF</sequence>
<dbReference type="GO" id="GO:0003887">
    <property type="term" value="F:DNA-directed DNA polymerase activity"/>
    <property type="evidence" value="ECO:0007669"/>
    <property type="project" value="InterPro"/>
</dbReference>
<name>A0A2T4VXR0_9HYPH</name>